<dbReference type="FunFam" id="1.10.472.10:FF:000091">
    <property type="entry name" value="putative cyclin-B3-1 isoform X3"/>
    <property type="match status" value="1"/>
</dbReference>
<evidence type="ECO:0000256" key="2">
    <source>
        <dbReference type="ARBA" id="ARBA00022618"/>
    </source>
</evidence>
<evidence type="ECO:0000259" key="5">
    <source>
        <dbReference type="SMART" id="SM00385"/>
    </source>
</evidence>
<comment type="similarity">
    <text evidence="1">Belongs to the cyclin family. Cyclin AB subfamily.</text>
</comment>
<comment type="caution">
    <text evidence="7">The sequence shown here is derived from an EMBL/GenBank/DDBJ whole genome shotgun (WGS) entry which is preliminary data.</text>
</comment>
<protein>
    <submittedName>
        <fullName evidence="7">Uncharacterized protein</fullName>
    </submittedName>
</protein>
<feature type="domain" description="Cyclin C-terminal" evidence="6">
    <location>
        <begin position="18"/>
        <end position="130"/>
    </location>
</feature>
<dbReference type="SMART" id="SM00385">
    <property type="entry name" value="CYCLIN"/>
    <property type="match status" value="1"/>
</dbReference>
<organism evidence="7 8">
    <name type="scientific">Nelumbo nucifera</name>
    <name type="common">Sacred lotus</name>
    <dbReference type="NCBI Taxonomy" id="4432"/>
    <lineage>
        <taxon>Eukaryota</taxon>
        <taxon>Viridiplantae</taxon>
        <taxon>Streptophyta</taxon>
        <taxon>Embryophyta</taxon>
        <taxon>Tracheophyta</taxon>
        <taxon>Spermatophyta</taxon>
        <taxon>Magnoliopsida</taxon>
        <taxon>Proteales</taxon>
        <taxon>Nelumbonaceae</taxon>
        <taxon>Nelumbo</taxon>
    </lineage>
</organism>
<dbReference type="SUPFAM" id="SSF47954">
    <property type="entry name" value="Cyclin-like"/>
    <property type="match status" value="1"/>
</dbReference>
<proteinExistence type="inferred from homology"/>
<sequence>MLQWSLILKKLMFRLNVPTPYVFMLRFLKAAQSDMKLEHLAFYLIKLSLVEYEALKFKPSLLCASAIYVARCTLQIALAWTTLLSRHAHYEESELRECADMILKFQKAAARGQLKVTYEKYLHPDQSCVGI</sequence>
<evidence type="ECO:0000256" key="1">
    <source>
        <dbReference type="ARBA" id="ARBA00006955"/>
    </source>
</evidence>
<dbReference type="SMART" id="SM01332">
    <property type="entry name" value="Cyclin_C"/>
    <property type="match status" value="1"/>
</dbReference>
<dbReference type="GO" id="GO:0051301">
    <property type="term" value="P:cell division"/>
    <property type="evidence" value="ECO:0007669"/>
    <property type="project" value="UniProtKB-KW"/>
</dbReference>
<evidence type="ECO:0000256" key="3">
    <source>
        <dbReference type="ARBA" id="ARBA00023127"/>
    </source>
</evidence>
<keyword evidence="4" id="KW-0131">Cell cycle</keyword>
<dbReference type="Gene3D" id="1.10.472.10">
    <property type="entry name" value="Cyclin-like"/>
    <property type="match status" value="1"/>
</dbReference>
<keyword evidence="2" id="KW-0132">Cell division</keyword>
<reference evidence="7 8" key="1">
    <citation type="journal article" date="2020" name="Mol. Biol. Evol.">
        <title>Distinct Expression and Methylation Patterns for Genes with Different Fates following a Single Whole-Genome Duplication in Flowering Plants.</title>
        <authorList>
            <person name="Shi T."/>
            <person name="Rahmani R.S."/>
            <person name="Gugger P.F."/>
            <person name="Wang M."/>
            <person name="Li H."/>
            <person name="Zhang Y."/>
            <person name="Li Z."/>
            <person name="Wang Q."/>
            <person name="Van de Peer Y."/>
            <person name="Marchal K."/>
            <person name="Chen J."/>
        </authorList>
    </citation>
    <scope>NUCLEOTIDE SEQUENCE [LARGE SCALE GENOMIC DNA]</scope>
    <source>
        <tissue evidence="7">Leaf</tissue>
    </source>
</reference>
<dbReference type="InterPro" id="IPR036915">
    <property type="entry name" value="Cyclin-like_sf"/>
</dbReference>
<keyword evidence="3" id="KW-0195">Cyclin</keyword>
<dbReference type="AlphaFoldDB" id="A0A822Z128"/>
<dbReference type="InterPro" id="IPR004367">
    <property type="entry name" value="Cyclin_C-dom"/>
</dbReference>
<dbReference type="Proteomes" id="UP000607653">
    <property type="component" value="Unassembled WGS sequence"/>
</dbReference>
<dbReference type="EMBL" id="DUZY01000004">
    <property type="protein sequence ID" value="DAD36696.1"/>
    <property type="molecule type" value="Genomic_DNA"/>
</dbReference>
<evidence type="ECO:0000259" key="6">
    <source>
        <dbReference type="SMART" id="SM01332"/>
    </source>
</evidence>
<evidence type="ECO:0000313" key="7">
    <source>
        <dbReference type="EMBL" id="DAD36696.1"/>
    </source>
</evidence>
<accession>A0A822Z128</accession>
<gene>
    <name evidence="7" type="ORF">HUJ06_007337</name>
</gene>
<keyword evidence="8" id="KW-1185">Reference proteome</keyword>
<name>A0A822Z128_NELNU</name>
<evidence type="ECO:0000313" key="8">
    <source>
        <dbReference type="Proteomes" id="UP000607653"/>
    </source>
</evidence>
<evidence type="ECO:0000256" key="4">
    <source>
        <dbReference type="ARBA" id="ARBA00023306"/>
    </source>
</evidence>
<dbReference type="Pfam" id="PF02984">
    <property type="entry name" value="Cyclin_C"/>
    <property type="match status" value="1"/>
</dbReference>
<feature type="domain" description="Cyclin-like" evidence="5">
    <location>
        <begin position="22"/>
        <end position="104"/>
    </location>
</feature>
<dbReference type="InterPro" id="IPR013763">
    <property type="entry name" value="Cyclin-like_dom"/>
</dbReference>